<dbReference type="EMBL" id="WNTK01000006">
    <property type="protein sequence ID" value="KAG9482819.1"/>
    <property type="molecule type" value="Genomic_DNA"/>
</dbReference>
<dbReference type="Proteomes" id="UP000770717">
    <property type="component" value="Unassembled WGS sequence"/>
</dbReference>
<evidence type="ECO:0000313" key="1">
    <source>
        <dbReference type="EMBL" id="KAG9482819.1"/>
    </source>
</evidence>
<proteinExistence type="predicted"/>
<organism evidence="1 2">
    <name type="scientific">Eleutherodactylus coqui</name>
    <name type="common">Puerto Rican coqui</name>
    <dbReference type="NCBI Taxonomy" id="57060"/>
    <lineage>
        <taxon>Eukaryota</taxon>
        <taxon>Metazoa</taxon>
        <taxon>Chordata</taxon>
        <taxon>Craniata</taxon>
        <taxon>Vertebrata</taxon>
        <taxon>Euteleostomi</taxon>
        <taxon>Amphibia</taxon>
        <taxon>Batrachia</taxon>
        <taxon>Anura</taxon>
        <taxon>Neobatrachia</taxon>
        <taxon>Hyloidea</taxon>
        <taxon>Eleutherodactylidae</taxon>
        <taxon>Eleutherodactylinae</taxon>
        <taxon>Eleutherodactylus</taxon>
        <taxon>Eleutherodactylus</taxon>
    </lineage>
</organism>
<protein>
    <submittedName>
        <fullName evidence="1">Uncharacterized protein</fullName>
    </submittedName>
</protein>
<reference evidence="1" key="1">
    <citation type="thesis" date="2020" institute="ProQuest LLC" country="789 East Eisenhower Parkway, Ann Arbor, MI, USA">
        <title>Comparative Genomics and Chromosome Evolution.</title>
        <authorList>
            <person name="Mudd A.B."/>
        </authorList>
    </citation>
    <scope>NUCLEOTIDE SEQUENCE</scope>
    <source>
        <strain evidence="1">HN-11 Male</strain>
        <tissue evidence="1">Kidney and liver</tissue>
    </source>
</reference>
<sequence>MHVHASFPFTPVGPPEVHVCVLHCPILQDSLGLHSRSVWQWRTCMLRACWSQRNGVEVRTLCCPPH</sequence>
<dbReference type="AlphaFoldDB" id="A0A8J6FA07"/>
<gene>
    <name evidence="1" type="ORF">GDO78_011449</name>
</gene>
<comment type="caution">
    <text evidence="1">The sequence shown here is derived from an EMBL/GenBank/DDBJ whole genome shotgun (WGS) entry which is preliminary data.</text>
</comment>
<accession>A0A8J6FA07</accession>
<evidence type="ECO:0000313" key="2">
    <source>
        <dbReference type="Proteomes" id="UP000770717"/>
    </source>
</evidence>
<keyword evidence="2" id="KW-1185">Reference proteome</keyword>
<name>A0A8J6FA07_ELECQ</name>